<feature type="compositionally biased region" description="Polar residues" evidence="1">
    <location>
        <begin position="39"/>
        <end position="64"/>
    </location>
</feature>
<evidence type="ECO:0000313" key="2">
    <source>
        <dbReference type="EMBL" id="KAH3869323.1"/>
    </source>
</evidence>
<name>A0A9D4RIZ0_DREPO</name>
<proteinExistence type="predicted"/>
<dbReference type="EMBL" id="JAIWYP010000002">
    <property type="protein sequence ID" value="KAH3869323.1"/>
    <property type="molecule type" value="Genomic_DNA"/>
</dbReference>
<feature type="region of interest" description="Disordered" evidence="1">
    <location>
        <begin position="1"/>
        <end position="94"/>
    </location>
</feature>
<sequence>MSIQVGMPANRSRTSAEHQACTGPNVPITEPHIAVPPSDNASGQPTQTESSTQPVPISTDNTGEPTAPPAVPSPDIRRSCRQVQKPAWHADYTM</sequence>
<reference evidence="2" key="1">
    <citation type="journal article" date="2019" name="bioRxiv">
        <title>The Genome of the Zebra Mussel, Dreissena polymorpha: A Resource for Invasive Species Research.</title>
        <authorList>
            <person name="McCartney M.A."/>
            <person name="Auch B."/>
            <person name="Kono T."/>
            <person name="Mallez S."/>
            <person name="Zhang Y."/>
            <person name="Obille A."/>
            <person name="Becker A."/>
            <person name="Abrahante J.E."/>
            <person name="Garbe J."/>
            <person name="Badalamenti J.P."/>
            <person name="Herman A."/>
            <person name="Mangelson H."/>
            <person name="Liachko I."/>
            <person name="Sullivan S."/>
            <person name="Sone E.D."/>
            <person name="Koren S."/>
            <person name="Silverstein K.A.T."/>
            <person name="Beckman K.B."/>
            <person name="Gohl D.M."/>
        </authorList>
    </citation>
    <scope>NUCLEOTIDE SEQUENCE</scope>
    <source>
        <strain evidence="2">Duluth1</strain>
        <tissue evidence="2">Whole animal</tissue>
    </source>
</reference>
<evidence type="ECO:0000256" key="1">
    <source>
        <dbReference type="SAM" id="MobiDB-lite"/>
    </source>
</evidence>
<dbReference type="Proteomes" id="UP000828390">
    <property type="component" value="Unassembled WGS sequence"/>
</dbReference>
<reference evidence="2" key="2">
    <citation type="submission" date="2020-11" db="EMBL/GenBank/DDBJ databases">
        <authorList>
            <person name="McCartney M.A."/>
            <person name="Auch B."/>
            <person name="Kono T."/>
            <person name="Mallez S."/>
            <person name="Becker A."/>
            <person name="Gohl D.M."/>
            <person name="Silverstein K.A.T."/>
            <person name="Koren S."/>
            <person name="Bechman K.B."/>
            <person name="Herman A."/>
            <person name="Abrahante J.E."/>
            <person name="Garbe J."/>
        </authorList>
    </citation>
    <scope>NUCLEOTIDE SEQUENCE</scope>
    <source>
        <strain evidence="2">Duluth1</strain>
        <tissue evidence="2">Whole animal</tissue>
    </source>
</reference>
<evidence type="ECO:0000313" key="3">
    <source>
        <dbReference type="Proteomes" id="UP000828390"/>
    </source>
</evidence>
<gene>
    <name evidence="2" type="ORF">DPMN_032486</name>
</gene>
<comment type="caution">
    <text evidence="2">The sequence shown here is derived from an EMBL/GenBank/DDBJ whole genome shotgun (WGS) entry which is preliminary data.</text>
</comment>
<dbReference type="AlphaFoldDB" id="A0A9D4RIZ0"/>
<accession>A0A9D4RIZ0</accession>
<organism evidence="2 3">
    <name type="scientific">Dreissena polymorpha</name>
    <name type="common">Zebra mussel</name>
    <name type="synonym">Mytilus polymorpha</name>
    <dbReference type="NCBI Taxonomy" id="45954"/>
    <lineage>
        <taxon>Eukaryota</taxon>
        <taxon>Metazoa</taxon>
        <taxon>Spiralia</taxon>
        <taxon>Lophotrochozoa</taxon>
        <taxon>Mollusca</taxon>
        <taxon>Bivalvia</taxon>
        <taxon>Autobranchia</taxon>
        <taxon>Heteroconchia</taxon>
        <taxon>Euheterodonta</taxon>
        <taxon>Imparidentia</taxon>
        <taxon>Neoheterodontei</taxon>
        <taxon>Myida</taxon>
        <taxon>Dreissenoidea</taxon>
        <taxon>Dreissenidae</taxon>
        <taxon>Dreissena</taxon>
    </lineage>
</organism>
<protein>
    <submittedName>
        <fullName evidence="2">Uncharacterized protein</fullName>
    </submittedName>
</protein>
<keyword evidence="3" id="KW-1185">Reference proteome</keyword>